<dbReference type="AlphaFoldDB" id="A0A066XGS2"/>
<organism evidence="2 3">
    <name type="scientific">Colletotrichum sublineola</name>
    <name type="common">Sorghum anthracnose fungus</name>
    <dbReference type="NCBI Taxonomy" id="1173701"/>
    <lineage>
        <taxon>Eukaryota</taxon>
        <taxon>Fungi</taxon>
        <taxon>Dikarya</taxon>
        <taxon>Ascomycota</taxon>
        <taxon>Pezizomycotina</taxon>
        <taxon>Sordariomycetes</taxon>
        <taxon>Hypocreomycetidae</taxon>
        <taxon>Glomerellales</taxon>
        <taxon>Glomerellaceae</taxon>
        <taxon>Colletotrichum</taxon>
        <taxon>Colletotrichum graminicola species complex</taxon>
    </lineage>
</organism>
<name>A0A066XGS2_COLSU</name>
<evidence type="ECO:0000313" key="2">
    <source>
        <dbReference type="EMBL" id="KDN66854.1"/>
    </source>
</evidence>
<dbReference type="HOGENOM" id="CLU_2133363_0_0_1"/>
<feature type="region of interest" description="Disordered" evidence="1">
    <location>
        <begin position="31"/>
        <end position="98"/>
    </location>
</feature>
<dbReference type="EMBL" id="JMSE01000883">
    <property type="protein sequence ID" value="KDN66854.1"/>
    <property type="molecule type" value="Genomic_DNA"/>
</dbReference>
<feature type="compositionally biased region" description="Low complexity" evidence="1">
    <location>
        <begin position="54"/>
        <end position="73"/>
    </location>
</feature>
<reference evidence="3" key="1">
    <citation type="journal article" date="2014" name="Genome Announc.">
        <title>Draft genome sequence of Colletotrichum sublineola, a destructive pathogen of cultivated sorghum.</title>
        <authorList>
            <person name="Baroncelli R."/>
            <person name="Sanz-Martin J.M."/>
            <person name="Rech G.E."/>
            <person name="Sukno S.A."/>
            <person name="Thon M.R."/>
        </authorList>
    </citation>
    <scope>NUCLEOTIDE SEQUENCE [LARGE SCALE GENOMIC DNA]</scope>
    <source>
        <strain evidence="3">TX430BB</strain>
    </source>
</reference>
<evidence type="ECO:0000256" key="1">
    <source>
        <dbReference type="SAM" id="MobiDB-lite"/>
    </source>
</evidence>
<accession>A0A066XGS2</accession>
<dbReference type="Proteomes" id="UP000027238">
    <property type="component" value="Unassembled WGS sequence"/>
</dbReference>
<evidence type="ECO:0000313" key="3">
    <source>
        <dbReference type="Proteomes" id="UP000027238"/>
    </source>
</evidence>
<comment type="caution">
    <text evidence="2">The sequence shown here is derived from an EMBL/GenBank/DDBJ whole genome shotgun (WGS) entry which is preliminary data.</text>
</comment>
<protein>
    <submittedName>
        <fullName evidence="2">Uncharacterized protein</fullName>
    </submittedName>
</protein>
<proteinExistence type="predicted"/>
<gene>
    <name evidence="2" type="ORF">CSUB01_07399</name>
</gene>
<sequence>MARSLRFNPLLSPLLASARTRVSELSRAREAYIKSPSSTTSAIPQPRTTPADMRTASTPRTTTPSSGRGTPASSRRRPTSPPGEEHHVPRLDTDRVPQLRRLHVGLEVAEWRR</sequence>
<keyword evidence="3" id="KW-1185">Reference proteome</keyword>
<feature type="compositionally biased region" description="Polar residues" evidence="1">
    <location>
        <begin position="35"/>
        <end position="48"/>
    </location>
</feature>
<feature type="compositionally biased region" description="Basic and acidic residues" evidence="1">
    <location>
        <begin position="83"/>
        <end position="97"/>
    </location>
</feature>